<reference evidence="2" key="2">
    <citation type="submission" date="2021-04" db="EMBL/GenBank/DDBJ databases">
        <authorList>
            <person name="Gilroy R."/>
        </authorList>
    </citation>
    <scope>NUCLEOTIDE SEQUENCE</scope>
    <source>
        <strain evidence="2">12435</strain>
    </source>
</reference>
<reference evidence="2" key="1">
    <citation type="journal article" date="2021" name="PeerJ">
        <title>Extensive microbial diversity within the chicken gut microbiome revealed by metagenomics and culture.</title>
        <authorList>
            <person name="Gilroy R."/>
            <person name="Ravi A."/>
            <person name="Getino M."/>
            <person name="Pursley I."/>
            <person name="Horton D.L."/>
            <person name="Alikhan N.F."/>
            <person name="Baker D."/>
            <person name="Gharbi K."/>
            <person name="Hall N."/>
            <person name="Watson M."/>
            <person name="Adriaenssens E.M."/>
            <person name="Foster-Nyarko E."/>
            <person name="Jarju S."/>
            <person name="Secka A."/>
            <person name="Antonio M."/>
            <person name="Oren A."/>
            <person name="Chaudhuri R.R."/>
            <person name="La Ragione R."/>
            <person name="Hildebrand F."/>
            <person name="Pallen M.J."/>
        </authorList>
    </citation>
    <scope>NUCLEOTIDE SEQUENCE</scope>
    <source>
        <strain evidence="2">12435</strain>
    </source>
</reference>
<feature type="region of interest" description="Disordered" evidence="1">
    <location>
        <begin position="54"/>
        <end position="78"/>
    </location>
</feature>
<dbReference type="EMBL" id="DXHS01000048">
    <property type="protein sequence ID" value="HIW02222.1"/>
    <property type="molecule type" value="Genomic_DNA"/>
</dbReference>
<feature type="compositionally biased region" description="Basic residues" evidence="1">
    <location>
        <begin position="65"/>
        <end position="78"/>
    </location>
</feature>
<evidence type="ECO:0000313" key="2">
    <source>
        <dbReference type="EMBL" id="HIW02222.1"/>
    </source>
</evidence>
<dbReference type="Proteomes" id="UP000823990">
    <property type="component" value="Unassembled WGS sequence"/>
</dbReference>
<protein>
    <submittedName>
        <fullName evidence="2">Uncharacterized protein</fullName>
    </submittedName>
</protein>
<dbReference type="AlphaFoldDB" id="A0A9D1Q0X7"/>
<evidence type="ECO:0000313" key="3">
    <source>
        <dbReference type="Proteomes" id="UP000823990"/>
    </source>
</evidence>
<evidence type="ECO:0000256" key="1">
    <source>
        <dbReference type="SAM" id="MobiDB-lite"/>
    </source>
</evidence>
<name>A0A9D1Q0X7_9FIRM</name>
<proteinExistence type="predicted"/>
<accession>A0A9D1Q0X7</accession>
<gene>
    <name evidence="2" type="ORF">H9892_02655</name>
</gene>
<comment type="caution">
    <text evidence="2">The sequence shown here is derived from an EMBL/GenBank/DDBJ whole genome shotgun (WGS) entry which is preliminary data.</text>
</comment>
<organism evidence="2 3">
    <name type="scientific">Candidatus Protoclostridium stercorigallinarum</name>
    <dbReference type="NCBI Taxonomy" id="2838741"/>
    <lineage>
        <taxon>Bacteria</taxon>
        <taxon>Bacillati</taxon>
        <taxon>Bacillota</taxon>
        <taxon>Clostridia</taxon>
        <taxon>Candidatus Protoclostridium</taxon>
    </lineage>
</organism>
<sequence>MALTKKQAELDVDKWLKSEQAGHDLCGDFDFCANCDKTAENPCAKAYDAMKKSAKKTASAEKKPAAKKTATRKTAKKA</sequence>